<dbReference type="EMBL" id="DSAY01000047">
    <property type="protein sequence ID" value="HDP14649.1"/>
    <property type="molecule type" value="Genomic_DNA"/>
</dbReference>
<feature type="domain" description="Intracellular proteinase inhibitor BsuPI" evidence="1">
    <location>
        <begin position="74"/>
        <end position="163"/>
    </location>
</feature>
<dbReference type="InterPro" id="IPR038144">
    <property type="entry name" value="IPI"/>
</dbReference>
<reference evidence="2" key="1">
    <citation type="journal article" date="2020" name="mSystems">
        <title>Genome- and Community-Level Interaction Insights into Carbon Utilization and Element Cycling Functions of Hydrothermarchaeota in Hydrothermal Sediment.</title>
        <authorList>
            <person name="Zhou Z."/>
            <person name="Liu Y."/>
            <person name="Xu W."/>
            <person name="Pan J."/>
            <person name="Luo Z.H."/>
            <person name="Li M."/>
        </authorList>
    </citation>
    <scope>NUCLEOTIDE SEQUENCE [LARGE SCALE GENOMIC DNA]</scope>
    <source>
        <strain evidence="2">SpSt-116</strain>
    </source>
</reference>
<accession>A0A7C1GIQ9</accession>
<organism evidence="2">
    <name type="scientific">Thermofilum adornatum</name>
    <dbReference type="NCBI Taxonomy" id="1365176"/>
    <lineage>
        <taxon>Archaea</taxon>
        <taxon>Thermoproteota</taxon>
        <taxon>Thermoprotei</taxon>
        <taxon>Thermofilales</taxon>
        <taxon>Thermofilaceae</taxon>
        <taxon>Thermofilum</taxon>
    </lineage>
</organism>
<comment type="caution">
    <text evidence="2">The sequence shown here is derived from an EMBL/GenBank/DDBJ whole genome shotgun (WGS) entry which is preliminary data.</text>
</comment>
<dbReference type="AlphaFoldDB" id="A0A7C1GIQ9"/>
<gene>
    <name evidence="2" type="ORF">ENN26_02555</name>
</gene>
<evidence type="ECO:0000313" key="2">
    <source>
        <dbReference type="EMBL" id="HDP14649.1"/>
    </source>
</evidence>
<protein>
    <recommendedName>
        <fullName evidence="1">Intracellular proteinase inhibitor BsuPI domain-containing protein</fullName>
    </recommendedName>
</protein>
<evidence type="ECO:0000259" key="1">
    <source>
        <dbReference type="Pfam" id="PF12690"/>
    </source>
</evidence>
<name>A0A7C1GIQ9_9CREN</name>
<dbReference type="Gene3D" id="2.60.40.2360">
    <property type="entry name" value="Intracellular proteinase inhibitor BsuPI"/>
    <property type="match status" value="1"/>
</dbReference>
<dbReference type="InterPro" id="IPR020481">
    <property type="entry name" value="Intracell_prot_inh_BsuPI"/>
</dbReference>
<dbReference type="Pfam" id="PF12690">
    <property type="entry name" value="BsuPI"/>
    <property type="match status" value="1"/>
</dbReference>
<sequence>MSFEELGSLKTQISDLKEQVTKVVARDEVLAFTVENLNDTVRHLVNIVQNRSMGGGVPMRGFNGLVLQLNVKDLIKTGETVRVNFSLTNFGSQKVTLVFPSPKIFDFKVLDSSGKVVYEWSQDKSFPALIVEIALEPGQTKTASLPWECKLPPGEYVIIGIVSSYNMTITASKVIRVSY</sequence>
<proteinExistence type="predicted"/>